<evidence type="ECO:0000313" key="2">
    <source>
        <dbReference type="EMBL" id="JAG82060.1"/>
    </source>
</evidence>
<feature type="compositionally biased region" description="Gly residues" evidence="1">
    <location>
        <begin position="121"/>
        <end position="130"/>
    </location>
</feature>
<organism evidence="2">
    <name type="scientific">Fopius arisanus</name>
    <dbReference type="NCBI Taxonomy" id="64838"/>
    <lineage>
        <taxon>Eukaryota</taxon>
        <taxon>Metazoa</taxon>
        <taxon>Ecdysozoa</taxon>
        <taxon>Arthropoda</taxon>
        <taxon>Hexapoda</taxon>
        <taxon>Insecta</taxon>
        <taxon>Pterygota</taxon>
        <taxon>Neoptera</taxon>
        <taxon>Endopterygota</taxon>
        <taxon>Hymenoptera</taxon>
        <taxon>Apocrita</taxon>
        <taxon>Ichneumonoidea</taxon>
        <taxon>Braconidae</taxon>
        <taxon>Opiinae</taxon>
        <taxon>Fopius</taxon>
    </lineage>
</organism>
<dbReference type="EMBL" id="GBYB01012293">
    <property type="protein sequence ID" value="JAG82060.1"/>
    <property type="molecule type" value="Transcribed_RNA"/>
</dbReference>
<accession>A0A0C9QD46</accession>
<gene>
    <name evidence="2" type="primary">TVP38</name>
    <name evidence="2" type="ORF">g.61135</name>
</gene>
<reference evidence="2" key="1">
    <citation type="submission" date="2015-01" db="EMBL/GenBank/DDBJ databases">
        <title>Transcriptome Assembly of Fopius arisanus.</title>
        <authorList>
            <person name="Geib S."/>
        </authorList>
    </citation>
    <scope>NUCLEOTIDE SEQUENCE</scope>
</reference>
<proteinExistence type="predicted"/>
<dbReference type="AlphaFoldDB" id="A0A0C9QD46"/>
<feature type="region of interest" description="Disordered" evidence="1">
    <location>
        <begin position="104"/>
        <end position="130"/>
    </location>
</feature>
<sequence length="130" mass="14171">MMELLWLEGSSTASTWLTTVLTRPSSGYLQVLRNLNWLIISIGDLLGCYESCRWYRLIDRAFAVNVICGGDKFIGDIGVTIVDINSYNKLGGGELKQEIEILGEEEEGGDKEGGKDYYRCGGPGGRAAAA</sequence>
<name>A0A0C9QD46_9HYME</name>
<evidence type="ECO:0000256" key="1">
    <source>
        <dbReference type="SAM" id="MobiDB-lite"/>
    </source>
</evidence>
<protein>
    <submittedName>
        <fullName evidence="2">TVP38 protein</fullName>
    </submittedName>
</protein>